<proteinExistence type="inferred from homology"/>
<comment type="similarity">
    <text evidence="2 6">Belongs to the peptidase C69 family.</text>
</comment>
<accession>A0A0R1MY65</accession>
<evidence type="ECO:0000256" key="2">
    <source>
        <dbReference type="ARBA" id="ARBA00007225"/>
    </source>
</evidence>
<dbReference type="GO" id="GO:0070004">
    <property type="term" value="F:cysteine-type exopeptidase activity"/>
    <property type="evidence" value="ECO:0007669"/>
    <property type="project" value="InterPro"/>
</dbReference>
<name>A0A0R1MY65_9LACO</name>
<evidence type="ECO:0000256" key="3">
    <source>
        <dbReference type="ARBA" id="ARBA00022670"/>
    </source>
</evidence>
<keyword evidence="4 6" id="KW-0378">Hydrolase</keyword>
<evidence type="ECO:0000256" key="4">
    <source>
        <dbReference type="ARBA" id="ARBA00022801"/>
    </source>
</evidence>
<evidence type="ECO:0000256" key="1">
    <source>
        <dbReference type="ARBA" id="ARBA00001670"/>
    </source>
</evidence>
<dbReference type="Gene3D" id="3.60.60.10">
    <property type="entry name" value="Penicillin V Acylase, Chain A"/>
    <property type="match status" value="1"/>
</dbReference>
<dbReference type="Pfam" id="PF03577">
    <property type="entry name" value="Peptidase_C69"/>
    <property type="match status" value="1"/>
</dbReference>
<dbReference type="Proteomes" id="UP000051330">
    <property type="component" value="Unassembled WGS sequence"/>
</dbReference>
<organism evidence="7 8">
    <name type="scientific">Schleiferilactobacillus perolens DSM 12744</name>
    <dbReference type="NCBI Taxonomy" id="1423792"/>
    <lineage>
        <taxon>Bacteria</taxon>
        <taxon>Bacillati</taxon>
        <taxon>Bacillota</taxon>
        <taxon>Bacilli</taxon>
        <taxon>Lactobacillales</taxon>
        <taxon>Lactobacillaceae</taxon>
        <taxon>Schleiferilactobacillus</taxon>
    </lineage>
</organism>
<evidence type="ECO:0000256" key="6">
    <source>
        <dbReference type="RuleBase" id="RU364089"/>
    </source>
</evidence>
<evidence type="ECO:0000313" key="8">
    <source>
        <dbReference type="Proteomes" id="UP000051330"/>
    </source>
</evidence>
<dbReference type="NCBIfam" id="NF033678">
    <property type="entry name" value="C69_fam_dipept"/>
    <property type="match status" value="1"/>
</dbReference>
<dbReference type="GO" id="GO:0006508">
    <property type="term" value="P:proteolysis"/>
    <property type="evidence" value="ECO:0007669"/>
    <property type="project" value="UniProtKB-KW"/>
</dbReference>
<keyword evidence="3 6" id="KW-0645">Protease</keyword>
<dbReference type="EC" id="3.4.-.-" evidence="6"/>
<evidence type="ECO:0000256" key="5">
    <source>
        <dbReference type="ARBA" id="ARBA00022997"/>
    </source>
</evidence>
<comment type="catalytic activity">
    <reaction evidence="1">
        <text>an L-aminoacyl-L-amino acid + H2O = 2 an L-alpha-amino acid</text>
        <dbReference type="Rhea" id="RHEA:48940"/>
        <dbReference type="ChEBI" id="CHEBI:15377"/>
        <dbReference type="ChEBI" id="CHEBI:59869"/>
        <dbReference type="ChEBI" id="CHEBI:77460"/>
        <dbReference type="EC" id="3.4.13.19"/>
    </reaction>
</comment>
<dbReference type="EMBL" id="AZEC01000005">
    <property type="protein sequence ID" value="KRL13126.1"/>
    <property type="molecule type" value="Genomic_DNA"/>
</dbReference>
<protein>
    <recommendedName>
        <fullName evidence="6">Dipeptidase</fullName>
        <ecNumber evidence="6">3.4.-.-</ecNumber>
    </recommendedName>
</protein>
<comment type="caution">
    <text evidence="7">The sequence shown here is derived from an EMBL/GenBank/DDBJ whole genome shotgun (WGS) entry which is preliminary data.</text>
</comment>
<reference evidence="7 8" key="1">
    <citation type="journal article" date="2015" name="Genome Announc.">
        <title>Expanding the biotechnology potential of lactobacilli through comparative genomics of 213 strains and associated genera.</title>
        <authorList>
            <person name="Sun Z."/>
            <person name="Harris H.M."/>
            <person name="McCann A."/>
            <person name="Guo C."/>
            <person name="Argimon S."/>
            <person name="Zhang W."/>
            <person name="Yang X."/>
            <person name="Jeffery I.B."/>
            <person name="Cooney J.C."/>
            <person name="Kagawa T.F."/>
            <person name="Liu W."/>
            <person name="Song Y."/>
            <person name="Salvetti E."/>
            <person name="Wrobel A."/>
            <person name="Rasinkangas P."/>
            <person name="Parkhill J."/>
            <person name="Rea M.C."/>
            <person name="O'Sullivan O."/>
            <person name="Ritari J."/>
            <person name="Douillard F.P."/>
            <person name="Paul Ross R."/>
            <person name="Yang R."/>
            <person name="Briner A.E."/>
            <person name="Felis G.E."/>
            <person name="de Vos W.M."/>
            <person name="Barrangou R."/>
            <person name="Klaenhammer T.R."/>
            <person name="Caufield P.W."/>
            <person name="Cui Y."/>
            <person name="Zhang H."/>
            <person name="O'Toole P.W."/>
        </authorList>
    </citation>
    <scope>NUCLEOTIDE SEQUENCE [LARGE SCALE GENOMIC DNA]</scope>
    <source>
        <strain evidence="7 8">DSM 12744</strain>
    </source>
</reference>
<sequence>MKLMTTREEQMMRACTSILIGKDASADGSVIIGRNEDSKPAWPKHFQQMPAPAPYTFTSKDTGFTLDIPETGVRYTATPEWTDEYGVFAEDGINGYGVAMSATESAYANPRVLAYDPLNPKGIGEEAMVTVVLPYIHSAREGVARLGQIVAEYGTSESNGILFADQQEAWYMETGSGHQWVAARIPDDNYAVIANELTIEEIDFEDTDNFMFNPTIAEFAESHHLWTRDTPFVFREIFGTNDESDAIYNWPRVVAGQQMFSPNTTFYEFGETDLPWLQHPDKPIQIDDAMRFLSNHFEQTPFDPAANGPQAHKYRPISLANTQESHLLQLRPQVDNSIAGIHWLAMGVAAESIYVPFYAGMTDSPEDYHHGALPYSSDSAYWRYKLLGTLADRHFGLAKKSLKVLQDDTFAKHLRLIAQTDKQLATAADPRQLVTEASHQAAAIAREATDKLIAQMITDATKESPLRFQVDPNL</sequence>
<dbReference type="PANTHER" id="PTHR12994:SF17">
    <property type="entry name" value="LD30995P"/>
    <property type="match status" value="1"/>
</dbReference>
<dbReference type="AlphaFoldDB" id="A0A0R1MY65"/>
<dbReference type="InterPro" id="IPR005322">
    <property type="entry name" value="Peptidase_C69"/>
</dbReference>
<dbReference type="PANTHER" id="PTHR12994">
    <property type="entry name" value="SECERNIN"/>
    <property type="match status" value="1"/>
</dbReference>
<gene>
    <name evidence="7" type="ORF">FD09_GL002670</name>
</gene>
<keyword evidence="5 6" id="KW-0224">Dipeptidase</keyword>
<dbReference type="GO" id="GO:0016805">
    <property type="term" value="F:dipeptidase activity"/>
    <property type="evidence" value="ECO:0007669"/>
    <property type="project" value="UniProtKB-KW"/>
</dbReference>
<dbReference type="InterPro" id="IPR047804">
    <property type="entry name" value="C69_dipept_A-like"/>
</dbReference>
<evidence type="ECO:0000313" key="7">
    <source>
        <dbReference type="EMBL" id="KRL13126.1"/>
    </source>
</evidence>
<dbReference type="STRING" id="1423792.FD09_GL002670"/>
<keyword evidence="8" id="KW-1185">Reference proteome</keyword>
<dbReference type="PATRIC" id="fig|1423792.3.peg.2722"/>